<dbReference type="InterPro" id="IPR011089">
    <property type="entry name" value="GmrSD_C"/>
</dbReference>
<gene>
    <name evidence="3" type="ORF">P5G50_04070</name>
</gene>
<dbReference type="Proteomes" id="UP001174208">
    <property type="component" value="Unassembled WGS sequence"/>
</dbReference>
<dbReference type="GO" id="GO:0004519">
    <property type="term" value="F:endonuclease activity"/>
    <property type="evidence" value="ECO:0007669"/>
    <property type="project" value="UniProtKB-KW"/>
</dbReference>
<reference evidence="3" key="1">
    <citation type="submission" date="2023-06" db="EMBL/GenBank/DDBJ databases">
        <title>MT1 and MT2 Draft Genomes of Novel Species.</title>
        <authorList>
            <person name="Venkateswaran K."/>
        </authorList>
    </citation>
    <scope>NUCLEOTIDE SEQUENCE</scope>
    <source>
        <strain evidence="3">F6_8S_P_1B</strain>
    </source>
</reference>
<evidence type="ECO:0000259" key="2">
    <source>
        <dbReference type="Pfam" id="PF07510"/>
    </source>
</evidence>
<dbReference type="RefSeq" id="WP_301211856.1">
    <property type="nucleotide sequence ID" value="NZ_JAROCF010000001.1"/>
</dbReference>
<organism evidence="3 4">
    <name type="scientific">Leifsonia williamsii</name>
    <dbReference type="NCBI Taxonomy" id="3035919"/>
    <lineage>
        <taxon>Bacteria</taxon>
        <taxon>Bacillati</taxon>
        <taxon>Actinomycetota</taxon>
        <taxon>Actinomycetes</taxon>
        <taxon>Micrococcales</taxon>
        <taxon>Microbacteriaceae</taxon>
        <taxon>Leifsonia</taxon>
    </lineage>
</organism>
<protein>
    <submittedName>
        <fullName evidence="3">HNH endonuclease family protein</fullName>
    </submittedName>
</protein>
<accession>A0ABT8K842</accession>
<evidence type="ECO:0000313" key="4">
    <source>
        <dbReference type="Proteomes" id="UP001174208"/>
    </source>
</evidence>
<evidence type="ECO:0000256" key="1">
    <source>
        <dbReference type="SAM" id="MobiDB-lite"/>
    </source>
</evidence>
<dbReference type="PANTHER" id="PTHR24094:SF15">
    <property type="entry name" value="AMP-DEPENDENT SYNTHETASE_LIGASE DOMAIN-CONTAINING PROTEIN-RELATED"/>
    <property type="match status" value="1"/>
</dbReference>
<keyword evidence="3" id="KW-0378">Hydrolase</keyword>
<keyword evidence="3" id="KW-0540">Nuclease</keyword>
<sequence>MRRRRRAVGAKTGLGAAGLVLAAVIALCGYAVASRGGDGTSPEGPAASASAPAEATAPQAPAAPAAPTAPAPSRVSPLTPDADVPAPGAARALLAALPTKGRAPKTGYDRVGDFGPAWEDVDRNGCSTRDDILARDLTGVVRRGGCTVLSGTLDDPYAGRTIAFQRGPDTSARVQIDHVVALMNAWQTGAQALSPEQRLRLANDPLNLVAVDGPTNQSKGAGDAATWLPPAKAFRCEYASRQVAVKARYALWVVPAERAALDRILADCR</sequence>
<dbReference type="PANTHER" id="PTHR24094">
    <property type="entry name" value="SECRETED PROTEIN"/>
    <property type="match status" value="1"/>
</dbReference>
<evidence type="ECO:0000313" key="3">
    <source>
        <dbReference type="EMBL" id="MDN4613623.1"/>
    </source>
</evidence>
<keyword evidence="3" id="KW-0255">Endonuclease</keyword>
<dbReference type="Pfam" id="PF07510">
    <property type="entry name" value="GmrSD_C"/>
    <property type="match status" value="1"/>
</dbReference>
<comment type="caution">
    <text evidence="3">The sequence shown here is derived from an EMBL/GenBank/DDBJ whole genome shotgun (WGS) entry which is preliminary data.</text>
</comment>
<name>A0ABT8K842_9MICO</name>
<feature type="domain" description="GmrSD restriction endonucleases C-terminal" evidence="2">
    <location>
        <begin position="128"/>
        <end position="261"/>
    </location>
</feature>
<feature type="region of interest" description="Disordered" evidence="1">
    <location>
        <begin position="36"/>
        <end position="84"/>
    </location>
</feature>
<proteinExistence type="predicted"/>
<dbReference type="EMBL" id="JAROCF010000001">
    <property type="protein sequence ID" value="MDN4613623.1"/>
    <property type="molecule type" value="Genomic_DNA"/>
</dbReference>
<feature type="compositionally biased region" description="Low complexity" evidence="1">
    <location>
        <begin position="40"/>
        <end position="73"/>
    </location>
</feature>
<keyword evidence="4" id="KW-1185">Reference proteome</keyword>